<evidence type="ECO:0000256" key="3">
    <source>
        <dbReference type="PIRSR" id="PIRSR001359-3"/>
    </source>
</evidence>
<sequence length="276" mass="30845">MLVNSYEMLRQADKSTYAVLSPDFFNQNSLKAYIEVAEEFHRPIIVAYSGNMKTNFLTLEDAAEIGRYYAKKAEVPVCLHIDHGYDLKFVKKAIDLGFTSVMIDGSSDPLETNVEKTQEIVHYAKEKNVCVEAEIGHVGSGKNYENEEENDSVYTEVKDCVEFINRTGIDSVAVSIGTAHGIYAKGTPKLNFKRLKELKAVVNIPLVLHGGSSSGDENLKRAAELGISKINLFTDIAMSGYRQLRESNAKNMMDMLDDGDRGMKTALRHYYHLLGK</sequence>
<dbReference type="GO" id="GO:0016832">
    <property type="term" value="F:aldehyde-lyase activity"/>
    <property type="evidence" value="ECO:0007669"/>
    <property type="project" value="InterPro"/>
</dbReference>
<dbReference type="CDD" id="cd00947">
    <property type="entry name" value="TBP_aldolase_IIB"/>
    <property type="match status" value="1"/>
</dbReference>
<reference evidence="4" key="1">
    <citation type="submission" date="2020-08" db="EMBL/GenBank/DDBJ databases">
        <title>Genome public.</title>
        <authorList>
            <person name="Liu C."/>
            <person name="Sun Q."/>
        </authorList>
    </citation>
    <scope>NUCLEOTIDE SEQUENCE</scope>
    <source>
        <strain evidence="4">NSJ-55</strain>
    </source>
</reference>
<feature type="binding site" evidence="2">
    <location>
        <begin position="210"/>
        <end position="212"/>
    </location>
    <ligand>
        <name>dihydroxyacetone phosphate</name>
        <dbReference type="ChEBI" id="CHEBI:57642"/>
    </ligand>
</feature>
<proteinExistence type="predicted"/>
<dbReference type="SUPFAM" id="SSF51569">
    <property type="entry name" value="Aldolase"/>
    <property type="match status" value="1"/>
</dbReference>
<evidence type="ECO:0000313" key="4">
    <source>
        <dbReference type="EMBL" id="MBC5688932.1"/>
    </source>
</evidence>
<feature type="binding site" evidence="3">
    <location>
        <position position="209"/>
    </location>
    <ligand>
        <name>Zn(2+)</name>
        <dbReference type="ChEBI" id="CHEBI:29105"/>
        <label>1</label>
        <note>catalytic</note>
    </ligand>
</feature>
<dbReference type="AlphaFoldDB" id="A0A923LIW7"/>
<keyword evidence="3" id="KW-0479">Metal-binding</keyword>
<comment type="cofactor">
    <cofactor evidence="3">
        <name>Zn(2+)</name>
        <dbReference type="ChEBI" id="CHEBI:29105"/>
    </cofactor>
    <text evidence="3">Binds 2 Zn(2+) ions per subunit. One is catalytic and the other provides a structural contribution.</text>
</comment>
<gene>
    <name evidence="4" type="ORF">H8S37_08340</name>
</gene>
<feature type="binding site" evidence="2">
    <location>
        <begin position="231"/>
        <end position="234"/>
    </location>
    <ligand>
        <name>dihydroxyacetone phosphate</name>
        <dbReference type="ChEBI" id="CHEBI:57642"/>
    </ligand>
</feature>
<dbReference type="InterPro" id="IPR000771">
    <property type="entry name" value="FBA_II"/>
</dbReference>
<protein>
    <submittedName>
        <fullName evidence="4">Class II fructose-bisphosphate aldolase</fullName>
    </submittedName>
</protein>
<keyword evidence="3" id="KW-0862">Zinc</keyword>
<accession>A0A923LIW7</accession>
<dbReference type="RefSeq" id="WP_186875514.1">
    <property type="nucleotide sequence ID" value="NZ_JACOPF010000001.1"/>
</dbReference>
<dbReference type="PANTHER" id="PTHR30304">
    <property type="entry name" value="D-TAGATOSE-1,6-BISPHOSPHATE ALDOLASE"/>
    <property type="match status" value="1"/>
</dbReference>
<dbReference type="Proteomes" id="UP000652477">
    <property type="component" value="Unassembled WGS sequence"/>
</dbReference>
<dbReference type="InterPro" id="IPR050246">
    <property type="entry name" value="Class_II_FBP_aldolase"/>
</dbReference>
<feature type="binding site" evidence="3">
    <location>
        <position position="104"/>
    </location>
    <ligand>
        <name>Zn(2+)</name>
        <dbReference type="ChEBI" id="CHEBI:29105"/>
        <label>2</label>
    </ligand>
</feature>
<dbReference type="EMBL" id="JACOPF010000001">
    <property type="protein sequence ID" value="MBC5688932.1"/>
    <property type="molecule type" value="Genomic_DNA"/>
</dbReference>
<dbReference type="GO" id="GO:0008270">
    <property type="term" value="F:zinc ion binding"/>
    <property type="evidence" value="ECO:0007669"/>
    <property type="project" value="InterPro"/>
</dbReference>
<keyword evidence="5" id="KW-1185">Reference proteome</keyword>
<feature type="binding site" evidence="3">
    <location>
        <position position="134"/>
    </location>
    <ligand>
        <name>Zn(2+)</name>
        <dbReference type="ChEBI" id="CHEBI:29105"/>
        <label>2</label>
    </ligand>
</feature>
<feature type="binding site" evidence="3">
    <location>
        <position position="180"/>
    </location>
    <ligand>
        <name>Zn(2+)</name>
        <dbReference type="ChEBI" id="CHEBI:29105"/>
        <label>1</label>
        <note>catalytic</note>
    </ligand>
</feature>
<dbReference type="GO" id="GO:0005975">
    <property type="term" value="P:carbohydrate metabolic process"/>
    <property type="evidence" value="ECO:0007669"/>
    <property type="project" value="InterPro"/>
</dbReference>
<dbReference type="Gene3D" id="3.20.20.70">
    <property type="entry name" value="Aldolase class I"/>
    <property type="match status" value="1"/>
</dbReference>
<organism evidence="4 5">
    <name type="scientific">Mediterraneibacter hominis</name>
    <dbReference type="NCBI Taxonomy" id="2763054"/>
    <lineage>
        <taxon>Bacteria</taxon>
        <taxon>Bacillati</taxon>
        <taxon>Bacillota</taxon>
        <taxon>Clostridia</taxon>
        <taxon>Lachnospirales</taxon>
        <taxon>Lachnospiraceae</taxon>
        <taxon>Mediterraneibacter</taxon>
    </lineage>
</organism>
<feature type="binding site" evidence="3">
    <location>
        <position position="83"/>
    </location>
    <ligand>
        <name>Zn(2+)</name>
        <dbReference type="ChEBI" id="CHEBI:29105"/>
        <label>1</label>
        <note>catalytic</note>
    </ligand>
</feature>
<dbReference type="NCBIfam" id="TIGR00167">
    <property type="entry name" value="cbbA"/>
    <property type="match status" value="1"/>
</dbReference>
<comment type="caution">
    <text evidence="4">The sequence shown here is derived from an EMBL/GenBank/DDBJ whole genome shotgun (WGS) entry which is preliminary data.</text>
</comment>
<dbReference type="PANTHER" id="PTHR30304:SF0">
    <property type="entry name" value="D-TAGATOSE-1,6-BISPHOSPHATE ALDOLASE SUBUNIT GATY-RELATED"/>
    <property type="match status" value="1"/>
</dbReference>
<dbReference type="PIRSF" id="PIRSF001359">
    <property type="entry name" value="F_bP_aldolase_II"/>
    <property type="match status" value="1"/>
</dbReference>
<evidence type="ECO:0000256" key="2">
    <source>
        <dbReference type="PIRSR" id="PIRSR001359-2"/>
    </source>
</evidence>
<name>A0A923LIW7_9FIRM</name>
<dbReference type="InterPro" id="IPR013785">
    <property type="entry name" value="Aldolase_TIM"/>
</dbReference>
<dbReference type="Pfam" id="PF01116">
    <property type="entry name" value="F_bP_aldolase"/>
    <property type="match status" value="1"/>
</dbReference>
<feature type="active site" description="Proton donor" evidence="1">
    <location>
        <position position="82"/>
    </location>
</feature>
<feature type="binding site" evidence="2">
    <location>
        <position position="181"/>
    </location>
    <ligand>
        <name>dihydroxyacetone phosphate</name>
        <dbReference type="ChEBI" id="CHEBI:57642"/>
    </ligand>
</feature>
<evidence type="ECO:0000313" key="5">
    <source>
        <dbReference type="Proteomes" id="UP000652477"/>
    </source>
</evidence>
<evidence type="ECO:0000256" key="1">
    <source>
        <dbReference type="PIRSR" id="PIRSR001359-1"/>
    </source>
</evidence>